<feature type="domain" description="HTH araC/xylS-type" evidence="13">
    <location>
        <begin position="125"/>
        <end position="223"/>
    </location>
</feature>
<keyword evidence="15" id="KW-1185">Reference proteome</keyword>
<keyword evidence="5" id="KW-0227">DNA damage</keyword>
<evidence type="ECO:0000256" key="12">
    <source>
        <dbReference type="SAM" id="MobiDB-lite"/>
    </source>
</evidence>
<name>A0A640SPW2_9ACTN</name>
<organism evidence="14 15">
    <name type="scientific">Streptomyces glebosus</name>
    <dbReference type="NCBI Taxonomy" id="249580"/>
    <lineage>
        <taxon>Bacteria</taxon>
        <taxon>Bacillati</taxon>
        <taxon>Actinomycetota</taxon>
        <taxon>Actinomycetes</taxon>
        <taxon>Kitasatosporales</taxon>
        <taxon>Streptomycetaceae</taxon>
        <taxon>Streptomyces</taxon>
    </lineage>
</organism>
<dbReference type="Pfam" id="PF06029">
    <property type="entry name" value="AlkA_N"/>
    <property type="match status" value="1"/>
</dbReference>
<dbReference type="InterPro" id="IPR004026">
    <property type="entry name" value="Ada_DNA_repair_Zn-bd"/>
</dbReference>
<dbReference type="GO" id="GO:0006307">
    <property type="term" value="P:DNA alkylation repair"/>
    <property type="evidence" value="ECO:0007669"/>
    <property type="project" value="UniProtKB-ARBA"/>
</dbReference>
<evidence type="ECO:0000256" key="6">
    <source>
        <dbReference type="ARBA" id="ARBA00022833"/>
    </source>
</evidence>
<proteinExistence type="predicted"/>
<evidence type="ECO:0000256" key="10">
    <source>
        <dbReference type="ARBA" id="ARBA00023163"/>
    </source>
</evidence>
<comment type="cofactor">
    <cofactor evidence="1">
        <name>Zn(2+)</name>
        <dbReference type="ChEBI" id="CHEBI:29105"/>
    </cofactor>
</comment>
<evidence type="ECO:0000256" key="5">
    <source>
        <dbReference type="ARBA" id="ARBA00022763"/>
    </source>
</evidence>
<feature type="region of interest" description="Disordered" evidence="12">
    <location>
        <begin position="557"/>
        <end position="669"/>
    </location>
</feature>
<dbReference type="PANTHER" id="PTHR46796:SF6">
    <property type="entry name" value="ARAC SUBFAMILY"/>
    <property type="match status" value="1"/>
</dbReference>
<feature type="compositionally biased region" description="Low complexity" evidence="12">
    <location>
        <begin position="584"/>
        <end position="593"/>
    </location>
</feature>
<dbReference type="InterPro" id="IPR018062">
    <property type="entry name" value="HTH_AraC-typ_CS"/>
</dbReference>
<reference evidence="14 15" key="1">
    <citation type="submission" date="2019-12" db="EMBL/GenBank/DDBJ databases">
        <title>Whole genome shotgun sequence of Streptomyces hygroscopicus subsp. glebosus NBRC 13786.</title>
        <authorList>
            <person name="Ichikawa N."/>
            <person name="Kimura A."/>
            <person name="Kitahashi Y."/>
            <person name="Komaki H."/>
            <person name="Tamura T."/>
        </authorList>
    </citation>
    <scope>NUCLEOTIDE SEQUENCE [LARGE SCALE GENOMIC DNA]</scope>
    <source>
        <strain evidence="14 15">NBRC 13786</strain>
    </source>
</reference>
<keyword evidence="6" id="KW-0862">Zinc</keyword>
<protein>
    <submittedName>
        <fullName evidence="14">DNA-3-methyladenine glycosylase</fullName>
    </submittedName>
</protein>
<evidence type="ECO:0000256" key="8">
    <source>
        <dbReference type="ARBA" id="ARBA00023125"/>
    </source>
</evidence>
<dbReference type="Gene3D" id="1.10.340.30">
    <property type="entry name" value="Hypothetical protein, domain 2"/>
    <property type="match status" value="1"/>
</dbReference>
<dbReference type="EMBL" id="BLIO01000001">
    <property type="protein sequence ID" value="GFE13493.1"/>
    <property type="molecule type" value="Genomic_DNA"/>
</dbReference>
<feature type="region of interest" description="Disordered" evidence="12">
    <location>
        <begin position="1"/>
        <end position="46"/>
    </location>
</feature>
<dbReference type="SMART" id="SM01009">
    <property type="entry name" value="AlkA_N"/>
    <property type="match status" value="1"/>
</dbReference>
<feature type="compositionally biased region" description="Low complexity" evidence="12">
    <location>
        <begin position="224"/>
        <end position="250"/>
    </location>
</feature>
<feature type="region of interest" description="Disordered" evidence="12">
    <location>
        <begin position="506"/>
        <end position="525"/>
    </location>
</feature>
<accession>A0A640SPW2</accession>
<evidence type="ECO:0000256" key="9">
    <source>
        <dbReference type="ARBA" id="ARBA00023159"/>
    </source>
</evidence>
<dbReference type="PANTHER" id="PTHR46796">
    <property type="entry name" value="HTH-TYPE TRANSCRIPTIONAL ACTIVATOR RHAS-RELATED"/>
    <property type="match status" value="1"/>
</dbReference>
<feature type="region of interest" description="Disordered" evidence="12">
    <location>
        <begin position="224"/>
        <end position="254"/>
    </location>
</feature>
<evidence type="ECO:0000256" key="1">
    <source>
        <dbReference type="ARBA" id="ARBA00001947"/>
    </source>
</evidence>
<evidence type="ECO:0000256" key="11">
    <source>
        <dbReference type="ARBA" id="ARBA00023204"/>
    </source>
</evidence>
<dbReference type="SUPFAM" id="SSF48150">
    <property type="entry name" value="DNA-glycosylase"/>
    <property type="match status" value="1"/>
</dbReference>
<keyword evidence="8" id="KW-0238">DNA-binding</keyword>
<evidence type="ECO:0000313" key="14">
    <source>
        <dbReference type="EMBL" id="GFE13493.1"/>
    </source>
</evidence>
<dbReference type="Gene3D" id="1.10.10.60">
    <property type="entry name" value="Homeodomain-like"/>
    <property type="match status" value="1"/>
</dbReference>
<keyword evidence="10" id="KW-0804">Transcription</keyword>
<keyword evidence="3" id="KW-0808">Transferase</keyword>
<keyword evidence="4" id="KW-0479">Metal-binding</keyword>
<dbReference type="GO" id="GO:0003700">
    <property type="term" value="F:DNA-binding transcription factor activity"/>
    <property type="evidence" value="ECO:0007669"/>
    <property type="project" value="InterPro"/>
</dbReference>
<dbReference type="InterPro" id="IPR011257">
    <property type="entry name" value="DNA_glycosylase"/>
</dbReference>
<dbReference type="GO" id="GO:0043565">
    <property type="term" value="F:sequence-specific DNA binding"/>
    <property type="evidence" value="ECO:0007669"/>
    <property type="project" value="InterPro"/>
</dbReference>
<dbReference type="SMART" id="SM00342">
    <property type="entry name" value="HTH_ARAC"/>
    <property type="match status" value="1"/>
</dbReference>
<dbReference type="InterPro" id="IPR010316">
    <property type="entry name" value="AlkA_N"/>
</dbReference>
<dbReference type="PROSITE" id="PS01124">
    <property type="entry name" value="HTH_ARAC_FAMILY_2"/>
    <property type="match status" value="1"/>
</dbReference>
<evidence type="ECO:0000256" key="3">
    <source>
        <dbReference type="ARBA" id="ARBA00022679"/>
    </source>
</evidence>
<dbReference type="InterPro" id="IPR018060">
    <property type="entry name" value="HTH_AraC"/>
</dbReference>
<dbReference type="Proteomes" id="UP000430079">
    <property type="component" value="Unassembled WGS sequence"/>
</dbReference>
<dbReference type="Pfam" id="PF12833">
    <property type="entry name" value="HTH_18"/>
    <property type="match status" value="1"/>
</dbReference>
<dbReference type="GO" id="GO:0008270">
    <property type="term" value="F:zinc ion binding"/>
    <property type="evidence" value="ECO:0007669"/>
    <property type="project" value="InterPro"/>
</dbReference>
<dbReference type="SUPFAM" id="SSF46689">
    <property type="entry name" value="Homeodomain-like"/>
    <property type="match status" value="1"/>
</dbReference>
<dbReference type="InterPro" id="IPR035451">
    <property type="entry name" value="Ada-like_dom_sf"/>
</dbReference>
<dbReference type="InterPro" id="IPR009057">
    <property type="entry name" value="Homeodomain-like_sf"/>
</dbReference>
<dbReference type="AlphaFoldDB" id="A0A640SPW2"/>
<dbReference type="Gene3D" id="3.40.10.10">
    <property type="entry name" value="DNA Methylphosphotriester Repair Domain"/>
    <property type="match status" value="1"/>
</dbReference>
<dbReference type="InterPro" id="IPR037046">
    <property type="entry name" value="AlkA_N_sf"/>
</dbReference>
<keyword evidence="2" id="KW-0489">Methyltransferase</keyword>
<dbReference type="Gene3D" id="3.30.310.20">
    <property type="entry name" value="DNA-3-methyladenine glycosylase AlkA, N-terminal domain"/>
    <property type="match status" value="1"/>
</dbReference>
<dbReference type="FunFam" id="3.40.10.10:FF:000001">
    <property type="entry name" value="DNA-3-methyladenine glycosylase 2"/>
    <property type="match status" value="1"/>
</dbReference>
<feature type="compositionally biased region" description="Basic residues" evidence="12">
    <location>
        <begin position="614"/>
        <end position="634"/>
    </location>
</feature>
<dbReference type="GO" id="GO:0032259">
    <property type="term" value="P:methylation"/>
    <property type="evidence" value="ECO:0007669"/>
    <property type="project" value="UniProtKB-KW"/>
</dbReference>
<evidence type="ECO:0000313" key="15">
    <source>
        <dbReference type="Proteomes" id="UP000430079"/>
    </source>
</evidence>
<evidence type="ECO:0000259" key="13">
    <source>
        <dbReference type="PROSITE" id="PS01124"/>
    </source>
</evidence>
<gene>
    <name evidence="14" type="ORF">Sgleb_15400</name>
</gene>
<dbReference type="Pfam" id="PF02805">
    <property type="entry name" value="Ada_Zn_binding"/>
    <property type="match status" value="1"/>
</dbReference>
<keyword evidence="7" id="KW-0805">Transcription regulation</keyword>
<dbReference type="PROSITE" id="PS00041">
    <property type="entry name" value="HTH_ARAC_FAMILY_1"/>
    <property type="match status" value="1"/>
</dbReference>
<keyword evidence="11" id="KW-0234">DNA repair</keyword>
<feature type="compositionally biased region" description="Gly residues" evidence="12">
    <location>
        <begin position="1"/>
        <end position="14"/>
    </location>
</feature>
<evidence type="ECO:0000256" key="2">
    <source>
        <dbReference type="ARBA" id="ARBA00022603"/>
    </source>
</evidence>
<evidence type="ECO:0000256" key="7">
    <source>
        <dbReference type="ARBA" id="ARBA00023015"/>
    </source>
</evidence>
<evidence type="ECO:0000256" key="4">
    <source>
        <dbReference type="ARBA" id="ARBA00022723"/>
    </source>
</evidence>
<sequence>MRGGEGRPGPGPSGGALPTSNATSDFRQPGASGPAQTGGVRDDEARYEAVTSRDARFDGEFFFAVVTTGIYCRPSCPAVTPKRVNVRFHPSAAAAQAAGFRACRRCRPDAVPGSAEWNVRADLVGRAMRLIGDGVVDREGVGGLARRLGYSPRQVQRQLTAELGAGPVALARARRAHTARVLLQTTALPVTELAFAAGFASIRQFNDTIREIYAGTPSELRAAAGNGGAAARHTAAAGPGAATGPESGSASRSAPTGIPLRLAYRGPYAAAEIFDFLQVRAVPGVEETRGPRGGRTYRRTLRLTHGSGIAEVDEPAGPRRRRRPPAGLVCPAARGTDGGWLECRLRLTDLRDLSTAVQRLRRLFDLDADPYAVTERLGAVPLLGPLVAERPGLRSPGAADPEELAVRTVLGGPPERAAALVRTYGKPLGVPDGGLTHLFPAPPEPTGPEVAEPLRTLCTALADGTLTLDAGTDRSAAERALAALPGVGPRTAAYLRMRALGDPDVGTAAEADTERGGTASPGPAGPAAWRPWGAYAVHHLWRAGLLPTGVMPWPGEVPGLGKAAGPGEIPGPGPGQLPTPRETSGPGESSAAPESPPYALAGRAGRRVSPPPRPRSRRRRPADRRTARPARSARWRAGPYGSRPRRRHGCRAGCVPAGRDRRPSPAGPR</sequence>
<dbReference type="GO" id="GO:0008168">
    <property type="term" value="F:methyltransferase activity"/>
    <property type="evidence" value="ECO:0007669"/>
    <property type="project" value="UniProtKB-KW"/>
</dbReference>
<feature type="compositionally biased region" description="Low complexity" evidence="12">
    <location>
        <begin position="516"/>
        <end position="525"/>
    </location>
</feature>
<dbReference type="InterPro" id="IPR050204">
    <property type="entry name" value="AraC_XylS_family_regulators"/>
</dbReference>
<dbReference type="SUPFAM" id="SSF57884">
    <property type="entry name" value="Ada DNA repair protein, N-terminal domain (N-Ada 10)"/>
    <property type="match status" value="1"/>
</dbReference>
<keyword evidence="9" id="KW-0010">Activator</keyword>
<dbReference type="SUPFAM" id="SSF55945">
    <property type="entry name" value="TATA-box binding protein-like"/>
    <property type="match status" value="1"/>
</dbReference>
<comment type="caution">
    <text evidence="14">The sequence shown here is derived from an EMBL/GenBank/DDBJ whole genome shotgun (WGS) entry which is preliminary data.</text>
</comment>